<reference evidence="1 2" key="1">
    <citation type="submission" date="2024-10" db="EMBL/GenBank/DDBJ databases">
        <title>The Natural Products Discovery Center: Release of the First 8490 Sequenced Strains for Exploring Actinobacteria Biosynthetic Diversity.</title>
        <authorList>
            <person name="Kalkreuter E."/>
            <person name="Kautsar S.A."/>
            <person name="Yang D."/>
            <person name="Bader C.D."/>
            <person name="Teijaro C.N."/>
            <person name="Fluegel L."/>
            <person name="Davis C.M."/>
            <person name="Simpson J.R."/>
            <person name="Lauterbach L."/>
            <person name="Steele A.D."/>
            <person name="Gui C."/>
            <person name="Meng S."/>
            <person name="Li G."/>
            <person name="Viehrig K."/>
            <person name="Ye F."/>
            <person name="Su P."/>
            <person name="Kiefer A.F."/>
            <person name="Nichols A."/>
            <person name="Cepeda A.J."/>
            <person name="Yan W."/>
            <person name="Fan B."/>
            <person name="Jiang Y."/>
            <person name="Adhikari A."/>
            <person name="Zheng C.-J."/>
            <person name="Schuster L."/>
            <person name="Cowan T.M."/>
            <person name="Smanski M.J."/>
            <person name="Chevrette M.G."/>
            <person name="De Carvalho L.P.S."/>
            <person name="Shen B."/>
        </authorList>
    </citation>
    <scope>NUCLEOTIDE SEQUENCE [LARGE SCALE GENOMIC DNA]</scope>
    <source>
        <strain evidence="1 2">NPDC001390</strain>
    </source>
</reference>
<proteinExistence type="predicted"/>
<dbReference type="RefSeq" id="WP_351086137.1">
    <property type="nucleotide sequence ID" value="NZ_JBEOZG010000037.1"/>
</dbReference>
<comment type="caution">
    <text evidence="1">The sequence shown here is derived from an EMBL/GenBank/DDBJ whole genome shotgun (WGS) entry which is preliminary data.</text>
</comment>
<protein>
    <submittedName>
        <fullName evidence="1">Uncharacterized protein</fullName>
    </submittedName>
</protein>
<gene>
    <name evidence="1" type="ORF">ACFY1D_37220</name>
</gene>
<sequence>MTSTTATGWDALQKRLDTVQKPVATFRLCQDSDLRDRYLDAKKEADEAARYLKSLDKDADREVRTMVEKQAAAAAAALKAVQPEYEQATITLRFTALERRQLEELQSRHPASEEDEAAGQDYAMDTFAPALIAAASLDGMPEDYARKCLDTWGPGDARDLWEAAWSVQQHRRADLGKG</sequence>
<dbReference type="EMBL" id="JBIAWJ010000031">
    <property type="protein sequence ID" value="MFF4527015.1"/>
    <property type="molecule type" value="Genomic_DNA"/>
</dbReference>
<evidence type="ECO:0000313" key="2">
    <source>
        <dbReference type="Proteomes" id="UP001602058"/>
    </source>
</evidence>
<organism evidence="1 2">
    <name type="scientific">Streptomyces bluensis</name>
    <dbReference type="NCBI Taxonomy" id="33897"/>
    <lineage>
        <taxon>Bacteria</taxon>
        <taxon>Bacillati</taxon>
        <taxon>Actinomycetota</taxon>
        <taxon>Actinomycetes</taxon>
        <taxon>Kitasatosporales</taxon>
        <taxon>Streptomycetaceae</taxon>
        <taxon>Streptomyces</taxon>
    </lineage>
</organism>
<name>A0ABW6UY51_9ACTN</name>
<dbReference type="Proteomes" id="UP001602058">
    <property type="component" value="Unassembled WGS sequence"/>
</dbReference>
<accession>A0ABW6UY51</accession>
<keyword evidence="2" id="KW-1185">Reference proteome</keyword>
<evidence type="ECO:0000313" key="1">
    <source>
        <dbReference type="EMBL" id="MFF4527015.1"/>
    </source>
</evidence>